<gene>
    <name evidence="2" type="ORF">IW245_001057</name>
</gene>
<dbReference type="Proteomes" id="UP000622552">
    <property type="component" value="Unassembled WGS sequence"/>
</dbReference>
<sequence>MASFGETLRHLMAERGVSLGRLAELASFDKGYLSKIANGKKLPSAAVAKACDAALGARGELMSAAHLDIAAARDSQPWQTADLLLRIQSSDTSASTLEALDSTIFELCCQYPYRDATDLRRESQEWLRHVVTLLHRPVGLQQHRDLLVAAGRLALLIGCVEYDMGMRAGAESTRVAARQLAHEAGNAEILAWTHEMRAWFALTQGRYGRVVTEANAGIMIAHSESVTVQLLAQRAKAYARLGDIEAVRSALDEGADLLSVLPRPDRPDHHFVVDPDKWDFYAMDAYRLAGADELAATHARQVIARSQRPHGVEVSPMRAAEARLTLGVVAARTGNLEDALAKGAEALSGDRRSLPSLVMVASELESALHERYPGELRTEEFTDRLRSAMC</sequence>
<dbReference type="PROSITE" id="PS50943">
    <property type="entry name" value="HTH_CROC1"/>
    <property type="match status" value="1"/>
</dbReference>
<dbReference type="InterPro" id="IPR001387">
    <property type="entry name" value="Cro/C1-type_HTH"/>
</dbReference>
<dbReference type="Gene3D" id="1.25.40.10">
    <property type="entry name" value="Tetratricopeptide repeat domain"/>
    <property type="match status" value="1"/>
</dbReference>
<name>A0A8J7GN88_9ACTN</name>
<dbReference type="AlphaFoldDB" id="A0A8J7GN88"/>
<evidence type="ECO:0000313" key="3">
    <source>
        <dbReference type="Proteomes" id="UP000622552"/>
    </source>
</evidence>
<dbReference type="SMART" id="SM00530">
    <property type="entry name" value="HTH_XRE"/>
    <property type="match status" value="1"/>
</dbReference>
<evidence type="ECO:0000313" key="2">
    <source>
        <dbReference type="EMBL" id="MBG6134863.1"/>
    </source>
</evidence>
<dbReference type="Gene3D" id="1.10.260.40">
    <property type="entry name" value="lambda repressor-like DNA-binding domains"/>
    <property type="match status" value="1"/>
</dbReference>
<proteinExistence type="predicted"/>
<organism evidence="2 3">
    <name type="scientific">Longispora fulva</name>
    <dbReference type="NCBI Taxonomy" id="619741"/>
    <lineage>
        <taxon>Bacteria</taxon>
        <taxon>Bacillati</taxon>
        <taxon>Actinomycetota</taxon>
        <taxon>Actinomycetes</taxon>
        <taxon>Micromonosporales</taxon>
        <taxon>Micromonosporaceae</taxon>
        <taxon>Longispora</taxon>
    </lineage>
</organism>
<dbReference type="EMBL" id="JADOUF010000001">
    <property type="protein sequence ID" value="MBG6134863.1"/>
    <property type="molecule type" value="Genomic_DNA"/>
</dbReference>
<dbReference type="Pfam" id="PF13560">
    <property type="entry name" value="HTH_31"/>
    <property type="match status" value="1"/>
</dbReference>
<feature type="domain" description="HTH cro/C1-type" evidence="1">
    <location>
        <begin position="8"/>
        <end position="61"/>
    </location>
</feature>
<reference evidence="2" key="1">
    <citation type="submission" date="2020-11" db="EMBL/GenBank/DDBJ databases">
        <title>Sequencing the genomes of 1000 actinobacteria strains.</title>
        <authorList>
            <person name="Klenk H.-P."/>
        </authorList>
    </citation>
    <scope>NUCLEOTIDE SEQUENCE</scope>
    <source>
        <strain evidence="2">DSM 45356</strain>
    </source>
</reference>
<dbReference type="GO" id="GO:0003677">
    <property type="term" value="F:DNA binding"/>
    <property type="evidence" value="ECO:0007669"/>
    <property type="project" value="InterPro"/>
</dbReference>
<dbReference type="RefSeq" id="WP_197002048.1">
    <property type="nucleotide sequence ID" value="NZ_BONS01000004.1"/>
</dbReference>
<dbReference type="SUPFAM" id="SSF48452">
    <property type="entry name" value="TPR-like"/>
    <property type="match status" value="1"/>
</dbReference>
<evidence type="ECO:0000259" key="1">
    <source>
        <dbReference type="PROSITE" id="PS50943"/>
    </source>
</evidence>
<comment type="caution">
    <text evidence="2">The sequence shown here is derived from an EMBL/GenBank/DDBJ whole genome shotgun (WGS) entry which is preliminary data.</text>
</comment>
<dbReference type="CDD" id="cd00093">
    <property type="entry name" value="HTH_XRE"/>
    <property type="match status" value="1"/>
</dbReference>
<dbReference type="SUPFAM" id="SSF47413">
    <property type="entry name" value="lambda repressor-like DNA-binding domains"/>
    <property type="match status" value="1"/>
</dbReference>
<dbReference type="InterPro" id="IPR010982">
    <property type="entry name" value="Lambda_DNA-bd_dom_sf"/>
</dbReference>
<keyword evidence="3" id="KW-1185">Reference proteome</keyword>
<accession>A0A8J7GN88</accession>
<protein>
    <submittedName>
        <fullName evidence="2">Transcriptional regulator with XRE-family HTH domain</fullName>
    </submittedName>
</protein>
<dbReference type="InterPro" id="IPR011990">
    <property type="entry name" value="TPR-like_helical_dom_sf"/>
</dbReference>